<comment type="caution">
    <text evidence="1">The sequence shown here is derived from an EMBL/GenBank/DDBJ whole genome shotgun (WGS) entry which is preliminary data.</text>
</comment>
<dbReference type="SUPFAM" id="SSF53335">
    <property type="entry name" value="S-adenosyl-L-methionine-dependent methyltransferases"/>
    <property type="match status" value="1"/>
</dbReference>
<evidence type="ECO:0008006" key="3">
    <source>
        <dbReference type="Google" id="ProtNLM"/>
    </source>
</evidence>
<name>A0A480AHM6_9CYAN</name>
<dbReference type="Pfam" id="PF13578">
    <property type="entry name" value="Methyltransf_24"/>
    <property type="match status" value="1"/>
</dbReference>
<evidence type="ECO:0000313" key="1">
    <source>
        <dbReference type="EMBL" id="GCL42778.1"/>
    </source>
</evidence>
<proteinExistence type="predicted"/>
<dbReference type="Proteomes" id="UP000299367">
    <property type="component" value="Unassembled WGS sequence"/>
</dbReference>
<gene>
    <name evidence="1" type="ORF">NIES80_24860</name>
</gene>
<dbReference type="EMBL" id="BJCF01000027">
    <property type="protein sequence ID" value="GCL42778.1"/>
    <property type="molecule type" value="Genomic_DNA"/>
</dbReference>
<dbReference type="RefSeq" id="WP_137908342.1">
    <property type="nucleotide sequence ID" value="NZ_BJCF01000027.1"/>
</dbReference>
<dbReference type="AlphaFoldDB" id="A0A480AHM6"/>
<evidence type="ECO:0000313" key="2">
    <source>
        <dbReference type="Proteomes" id="UP000299367"/>
    </source>
</evidence>
<sequence>MSVLNFFKRVSFYPKSLILRWKILVARRLLLSNHPQQWYALDNLGIYGFGTDLLRIDFLPKKNPQPLWGYESQPNRALYDLLNADISDQIQLLKSIVELTKDYTQWSEKEDEENPNLPWRINEFLLPFDAVSLYGIIQYLRPKKYIEIGSGMSTRVACLAKSKGNIPMEMISIDPEPRLSIAQLCDQVYRVRLEDFNCDEFLSLVTPDTLIFFDGSHRVFPSSDVTVFFLTLLPNLPKGCIVHIHDIYLPNDYPPELQNRLWSEHYLLAAYLLGGSKHLQVLLPCAHLASNQIAKELFAESFAIKEFPGCSFWLKIV</sequence>
<protein>
    <recommendedName>
        <fullName evidence="3">Class I SAM-dependent methyltransferase</fullName>
    </recommendedName>
</protein>
<accession>A0A480AHM6</accession>
<organism evidence="1 2">
    <name type="scientific">Dolichospermum planctonicum</name>
    <dbReference type="NCBI Taxonomy" id="136072"/>
    <lineage>
        <taxon>Bacteria</taxon>
        <taxon>Bacillati</taxon>
        <taxon>Cyanobacteriota</taxon>
        <taxon>Cyanophyceae</taxon>
        <taxon>Nostocales</taxon>
        <taxon>Aphanizomenonaceae</taxon>
        <taxon>Dolichospermum</taxon>
    </lineage>
</organism>
<dbReference type="Gene3D" id="3.40.50.150">
    <property type="entry name" value="Vaccinia Virus protein VP39"/>
    <property type="match status" value="1"/>
</dbReference>
<dbReference type="InterPro" id="IPR029063">
    <property type="entry name" value="SAM-dependent_MTases_sf"/>
</dbReference>
<dbReference type="OrthoDB" id="9795498at2"/>
<reference evidence="2" key="1">
    <citation type="submission" date="2019-02" db="EMBL/GenBank/DDBJ databases">
        <title>Draft genome sequence of Dolichospermum planctonicum NIES-80.</title>
        <authorList>
            <person name="Yamaguchi H."/>
            <person name="Suzuki S."/>
            <person name="Kawachi M."/>
        </authorList>
    </citation>
    <scope>NUCLEOTIDE SEQUENCE [LARGE SCALE GENOMIC DNA]</scope>
    <source>
        <strain evidence="2">NIES-80</strain>
    </source>
</reference>